<dbReference type="AlphaFoldDB" id="A0A9P7MEN0"/>
<name>A0A9P7MEN0_9HYPO</name>
<comment type="caution">
    <text evidence="1">The sequence shown here is derived from an EMBL/GenBank/DDBJ whole genome shotgun (WGS) entry which is preliminary data.</text>
</comment>
<evidence type="ECO:0000313" key="2">
    <source>
        <dbReference type="Proteomes" id="UP000706124"/>
    </source>
</evidence>
<reference evidence="1 2" key="1">
    <citation type="journal article" date="2020" name="bioRxiv">
        <title>Whole genome comparisons of ergot fungi reveals the divergence and evolution of species within the genus Claviceps are the result of varying mechanisms driving genome evolution and host range expansion.</title>
        <authorList>
            <person name="Wyka S.A."/>
            <person name="Mondo S.J."/>
            <person name="Liu M."/>
            <person name="Dettman J."/>
            <person name="Nalam V."/>
            <person name="Broders K.D."/>
        </authorList>
    </citation>
    <scope>NUCLEOTIDE SEQUENCE [LARGE SCALE GENOMIC DNA]</scope>
    <source>
        <strain evidence="1 2">CCC 1485</strain>
    </source>
</reference>
<dbReference type="EMBL" id="SRPO01000085">
    <property type="protein sequence ID" value="KAG5942128.1"/>
    <property type="molecule type" value="Genomic_DNA"/>
</dbReference>
<sequence length="141" mass="16340">MDHKLWIDAIQQSPTAVYLTRLTRFRKRAEDMDIRQSAYLETRQPQCNGVWYLSWVVIFPNAVRCLKPLLAAAINQVDDKDLWKQVKKFVVTNSRIPKSMHKYTVLAQRGFGGPQVNSSEHRKDVDNLMSEELGQIHVDIS</sequence>
<dbReference type="Proteomes" id="UP000706124">
    <property type="component" value="Unassembled WGS sequence"/>
</dbReference>
<organism evidence="1 2">
    <name type="scientific">Claviceps pazoutovae</name>
    <dbReference type="NCBI Taxonomy" id="1649127"/>
    <lineage>
        <taxon>Eukaryota</taxon>
        <taxon>Fungi</taxon>
        <taxon>Dikarya</taxon>
        <taxon>Ascomycota</taxon>
        <taxon>Pezizomycotina</taxon>
        <taxon>Sordariomycetes</taxon>
        <taxon>Hypocreomycetidae</taxon>
        <taxon>Hypocreales</taxon>
        <taxon>Clavicipitaceae</taxon>
        <taxon>Claviceps</taxon>
    </lineage>
</organism>
<proteinExistence type="predicted"/>
<protein>
    <submittedName>
        <fullName evidence="1">Uncharacterized protein</fullName>
    </submittedName>
</protein>
<gene>
    <name evidence="1" type="ORF">E4U60_007480</name>
</gene>
<evidence type="ECO:0000313" key="1">
    <source>
        <dbReference type="EMBL" id="KAG5942128.1"/>
    </source>
</evidence>
<keyword evidence="2" id="KW-1185">Reference proteome</keyword>
<dbReference type="OrthoDB" id="5584477at2759"/>
<accession>A0A9P7MEN0</accession>